<dbReference type="InterPro" id="IPR035965">
    <property type="entry name" value="PAS-like_dom_sf"/>
</dbReference>
<dbReference type="SUPFAM" id="SSF55785">
    <property type="entry name" value="PYP-like sensor domain (PAS domain)"/>
    <property type="match status" value="1"/>
</dbReference>
<dbReference type="InterPro" id="IPR001932">
    <property type="entry name" value="PPM-type_phosphatase-like_dom"/>
</dbReference>
<dbReference type="SUPFAM" id="SSF55781">
    <property type="entry name" value="GAF domain-like"/>
    <property type="match status" value="1"/>
</dbReference>
<dbReference type="InterPro" id="IPR000014">
    <property type="entry name" value="PAS"/>
</dbReference>
<dbReference type="EMBL" id="JACHJV010000002">
    <property type="protein sequence ID" value="MBB4927664.1"/>
    <property type="molecule type" value="Genomic_DNA"/>
</dbReference>
<organism evidence="3 4">
    <name type="scientific">Kitasatospora kifunensis</name>
    <name type="common">Streptomyces kifunensis</name>
    <dbReference type="NCBI Taxonomy" id="58351"/>
    <lineage>
        <taxon>Bacteria</taxon>
        <taxon>Bacillati</taxon>
        <taxon>Actinomycetota</taxon>
        <taxon>Actinomycetes</taxon>
        <taxon>Kitasatosporales</taxon>
        <taxon>Streptomycetaceae</taxon>
        <taxon>Kitasatospora</taxon>
    </lineage>
</organism>
<dbReference type="InterPro" id="IPR029016">
    <property type="entry name" value="GAF-like_dom_sf"/>
</dbReference>
<dbReference type="InterPro" id="IPR052016">
    <property type="entry name" value="Bact_Sigma-Reg"/>
</dbReference>
<dbReference type="Pfam" id="PF13185">
    <property type="entry name" value="GAF_2"/>
    <property type="match status" value="1"/>
</dbReference>
<dbReference type="InterPro" id="IPR036457">
    <property type="entry name" value="PPM-type-like_dom_sf"/>
</dbReference>
<dbReference type="Gene3D" id="3.30.450.20">
    <property type="entry name" value="PAS domain"/>
    <property type="match status" value="1"/>
</dbReference>
<dbReference type="GO" id="GO:0016791">
    <property type="term" value="F:phosphatase activity"/>
    <property type="evidence" value="ECO:0007669"/>
    <property type="project" value="TreeGrafter"/>
</dbReference>
<dbReference type="PANTHER" id="PTHR43156:SF2">
    <property type="entry name" value="STAGE II SPORULATION PROTEIN E"/>
    <property type="match status" value="1"/>
</dbReference>
<dbReference type="InterPro" id="IPR003018">
    <property type="entry name" value="GAF"/>
</dbReference>
<protein>
    <submittedName>
        <fullName evidence="3">Serine phosphatase RsbU (Regulator of sigma subunit)</fullName>
    </submittedName>
</protein>
<comment type="caution">
    <text evidence="3">The sequence shown here is derived from an EMBL/GenBank/DDBJ whole genome shotgun (WGS) entry which is preliminary data.</text>
</comment>
<dbReference type="SMART" id="SM00331">
    <property type="entry name" value="PP2C_SIG"/>
    <property type="match status" value="1"/>
</dbReference>
<keyword evidence="4" id="KW-1185">Reference proteome</keyword>
<dbReference type="Proteomes" id="UP000540506">
    <property type="component" value="Unassembled WGS sequence"/>
</dbReference>
<dbReference type="Pfam" id="PF07228">
    <property type="entry name" value="SpoIIE"/>
    <property type="match status" value="1"/>
</dbReference>
<evidence type="ECO:0000313" key="4">
    <source>
        <dbReference type="Proteomes" id="UP000540506"/>
    </source>
</evidence>
<dbReference type="RefSeq" id="WP_184944232.1">
    <property type="nucleotide sequence ID" value="NZ_JACHJV010000002.1"/>
</dbReference>
<dbReference type="AlphaFoldDB" id="A0A7W7R996"/>
<keyword evidence="1" id="KW-0378">Hydrolase</keyword>
<accession>A0A7W7R996</accession>
<dbReference type="PANTHER" id="PTHR43156">
    <property type="entry name" value="STAGE II SPORULATION PROTEIN E-RELATED"/>
    <property type="match status" value="1"/>
</dbReference>
<evidence type="ECO:0000259" key="2">
    <source>
        <dbReference type="SMART" id="SM00331"/>
    </source>
</evidence>
<dbReference type="Gene3D" id="3.60.40.10">
    <property type="entry name" value="PPM-type phosphatase domain"/>
    <property type="match status" value="1"/>
</dbReference>
<gene>
    <name evidence="3" type="ORF">FHR34_006759</name>
</gene>
<dbReference type="Gene3D" id="3.30.450.40">
    <property type="match status" value="1"/>
</dbReference>
<evidence type="ECO:0000256" key="1">
    <source>
        <dbReference type="ARBA" id="ARBA00022801"/>
    </source>
</evidence>
<dbReference type="CDD" id="cd00130">
    <property type="entry name" value="PAS"/>
    <property type="match status" value="1"/>
</dbReference>
<sequence>MDQPHGDSTGTWTDPAGEQQWQLRLALDIAGLAAWSIDLESGEERWFAGSDELFGVQLGPGPLGPRIQAAMMPQHRQEAAENLARARAEGRGFTQRYQLRDSSGHQRWMQSKAQVHLIGDPPRRTLVGVTRDITALVKSRGELEERAETEAERATEIQELAGSLLAATTVDEVAGAIAERFFEGIDAIGAVVLVPEHGKLRALASSGAGVAAGRVMDGLPVTAAVPAARVIQENRAYYVRSHEEFLALSGGDPHRLLSLTAARSWAMLPLSRGDRAPGALILGYARRHTFPIEEQTLLLALAGLTGQALERSALLQARIDLAGAVQHVLLPERLPEVAGLRLAARYLPARDGVTVGGDWYDVLQLPDGRCALSIGDVEGHDVESAATMGQVRTALRAFAQSGKDPGEILAATNTLLHSLASPLLSTCTYTVLDLERGELTAATAGHVPGVVGLAGGQTRLLAPPPGPPLGVLPDAEYPNHRQPLAGVETLTLMTDGLLEGPGLCLDDGLDLVRAAVTRSAGRGPEQLADALLAAASAVDHRDDAALLTLRLD</sequence>
<feature type="domain" description="PPM-type phosphatase" evidence="2">
    <location>
        <begin position="340"/>
        <end position="551"/>
    </location>
</feature>
<evidence type="ECO:0000313" key="3">
    <source>
        <dbReference type="EMBL" id="MBB4927664.1"/>
    </source>
</evidence>
<proteinExistence type="predicted"/>
<reference evidence="3 4" key="1">
    <citation type="submission" date="2020-08" db="EMBL/GenBank/DDBJ databases">
        <title>Sequencing the genomes of 1000 actinobacteria strains.</title>
        <authorList>
            <person name="Klenk H.-P."/>
        </authorList>
    </citation>
    <scope>NUCLEOTIDE SEQUENCE [LARGE SCALE GENOMIC DNA]</scope>
    <source>
        <strain evidence="3 4">DSM 41654</strain>
    </source>
</reference>
<name>A0A7W7R996_KITKI</name>